<dbReference type="InterPro" id="IPR015615">
    <property type="entry name" value="TGF-beta-rel"/>
</dbReference>
<feature type="region of interest" description="Disordered" evidence="7">
    <location>
        <begin position="36"/>
        <end position="90"/>
    </location>
</feature>
<keyword evidence="4 6" id="KW-0339">Growth factor</keyword>
<dbReference type="Gene3D" id="2.60.120.970">
    <property type="match status" value="1"/>
</dbReference>
<comment type="subcellular location">
    <subcellularLocation>
        <location evidence="1">Secreted</location>
    </subcellularLocation>
</comment>
<dbReference type="GO" id="GO:0008083">
    <property type="term" value="F:growth factor activity"/>
    <property type="evidence" value="ECO:0007669"/>
    <property type="project" value="UniProtKB-KW"/>
</dbReference>
<dbReference type="Proteomes" id="UP001208570">
    <property type="component" value="Unassembled WGS sequence"/>
</dbReference>
<evidence type="ECO:0000256" key="4">
    <source>
        <dbReference type="ARBA" id="ARBA00023030"/>
    </source>
</evidence>
<dbReference type="Gene3D" id="2.10.90.10">
    <property type="entry name" value="Cystine-knot cytokines"/>
    <property type="match status" value="1"/>
</dbReference>
<dbReference type="InterPro" id="IPR001839">
    <property type="entry name" value="TGF-b_C"/>
</dbReference>
<dbReference type="SMART" id="SM00204">
    <property type="entry name" value="TGFB"/>
    <property type="match status" value="1"/>
</dbReference>
<dbReference type="PANTHER" id="PTHR11848:SF119">
    <property type="entry name" value="TGF-BETA FAMILY PROFILE DOMAIN-CONTAINING PROTEIN"/>
    <property type="match status" value="1"/>
</dbReference>
<feature type="compositionally biased region" description="Basic residues" evidence="7">
    <location>
        <begin position="49"/>
        <end position="65"/>
    </location>
</feature>
<evidence type="ECO:0000256" key="2">
    <source>
        <dbReference type="ARBA" id="ARBA00006656"/>
    </source>
</evidence>
<evidence type="ECO:0000259" key="8">
    <source>
        <dbReference type="PROSITE" id="PS51362"/>
    </source>
</evidence>
<evidence type="ECO:0000313" key="10">
    <source>
        <dbReference type="Proteomes" id="UP001208570"/>
    </source>
</evidence>
<keyword evidence="3" id="KW-0964">Secreted</keyword>
<gene>
    <name evidence="9" type="ORF">LSH36_145g03033</name>
</gene>
<feature type="domain" description="TGF-beta family profile" evidence="8">
    <location>
        <begin position="335"/>
        <end position="451"/>
    </location>
</feature>
<proteinExistence type="inferred from homology"/>
<reference evidence="9" key="1">
    <citation type="journal article" date="2023" name="Mol. Biol. Evol.">
        <title>Third-Generation Sequencing Reveals the Adaptive Role of the Epigenome in Three Deep-Sea Polychaetes.</title>
        <authorList>
            <person name="Perez M."/>
            <person name="Aroh O."/>
            <person name="Sun Y."/>
            <person name="Lan Y."/>
            <person name="Juniper S.K."/>
            <person name="Young C.R."/>
            <person name="Angers B."/>
            <person name="Qian P.Y."/>
        </authorList>
    </citation>
    <scope>NUCLEOTIDE SEQUENCE</scope>
    <source>
        <strain evidence="9">P08H-3</strain>
    </source>
</reference>
<dbReference type="PANTHER" id="PTHR11848">
    <property type="entry name" value="TGF-BETA FAMILY"/>
    <property type="match status" value="1"/>
</dbReference>
<evidence type="ECO:0000313" key="9">
    <source>
        <dbReference type="EMBL" id="KAK2159822.1"/>
    </source>
</evidence>
<comment type="similarity">
    <text evidence="2 6">Belongs to the TGF-beta family.</text>
</comment>
<evidence type="ECO:0000256" key="5">
    <source>
        <dbReference type="ARBA" id="ARBA00023157"/>
    </source>
</evidence>
<comment type="caution">
    <text evidence="9">The sequence shown here is derived from an EMBL/GenBank/DDBJ whole genome shotgun (WGS) entry which is preliminary data.</text>
</comment>
<dbReference type="AlphaFoldDB" id="A0AAD9JV13"/>
<evidence type="ECO:0000256" key="3">
    <source>
        <dbReference type="ARBA" id="ARBA00022525"/>
    </source>
</evidence>
<name>A0AAD9JV13_9ANNE</name>
<feature type="compositionally biased region" description="Low complexity" evidence="7">
    <location>
        <begin position="36"/>
        <end position="48"/>
    </location>
</feature>
<evidence type="ECO:0000256" key="1">
    <source>
        <dbReference type="ARBA" id="ARBA00004613"/>
    </source>
</evidence>
<dbReference type="InterPro" id="IPR001111">
    <property type="entry name" value="TGF-b_propeptide"/>
</dbReference>
<keyword evidence="5" id="KW-1015">Disulfide bond</keyword>
<keyword evidence="10" id="KW-1185">Reference proteome</keyword>
<dbReference type="SUPFAM" id="SSF57501">
    <property type="entry name" value="Cystine-knot cytokines"/>
    <property type="match status" value="1"/>
</dbReference>
<evidence type="ECO:0000256" key="7">
    <source>
        <dbReference type="SAM" id="MobiDB-lite"/>
    </source>
</evidence>
<protein>
    <recommendedName>
        <fullName evidence="8">TGF-beta family profile domain-containing protein</fullName>
    </recommendedName>
</protein>
<dbReference type="Pfam" id="PF00019">
    <property type="entry name" value="TGF_beta"/>
    <property type="match status" value="1"/>
</dbReference>
<dbReference type="PROSITE" id="PS51362">
    <property type="entry name" value="TGF_BETA_2"/>
    <property type="match status" value="1"/>
</dbReference>
<dbReference type="Pfam" id="PF00688">
    <property type="entry name" value="TGFb_propeptide"/>
    <property type="match status" value="1"/>
</dbReference>
<dbReference type="InterPro" id="IPR029034">
    <property type="entry name" value="Cystine-knot_cytokine"/>
</dbReference>
<dbReference type="EMBL" id="JAODUP010000145">
    <property type="protein sequence ID" value="KAK2159822.1"/>
    <property type="molecule type" value="Genomic_DNA"/>
</dbReference>
<evidence type="ECO:0000256" key="6">
    <source>
        <dbReference type="RuleBase" id="RU000354"/>
    </source>
</evidence>
<accession>A0AAD9JV13</accession>
<dbReference type="GO" id="GO:0005615">
    <property type="term" value="C:extracellular space"/>
    <property type="evidence" value="ECO:0007669"/>
    <property type="project" value="TreeGrafter"/>
</dbReference>
<sequence>MKSLYRWLLLHVVVGVIMAFRNISLTAGLPLSMTSSSLLSSSSSSSSQHQHRHHHQQRHQHHHNNNNRFQQDDHNNRIRHRDSQKRSKLMDVEMLKRDLLSKLGFDHVPDVSKFNKSTSAQELRRKLKEYRMTVDDVNQMEMTTSSSLSEESALPEIYHRIVDNGLRPSHLQQVNTTGGVHLYFPLSITQPDDPYKRIHVHSAKLRMYVLTSSPEAYHDDNRLEEEAVRVSVYQLMPHVISGRHVLLRRPLDSRVLPLSTSGWLTFDIQEAIDDWIDDPDTNWGLQVTSDDGSDDVFRFALAANRRPGSHPDETGDELAFPHVILKTQERETIARSRRSGEISTDCDEDETKCCRVPVIIDFADIGWDFILEPSSLTVYYCHGGCPNGYRPGHNFVSVQTLLHRWKPEDIPGPSCVPDQLEPTPVLLMYDNQGHLVQEQIDDFIVRSCMCR</sequence>
<dbReference type="GO" id="GO:0005125">
    <property type="term" value="F:cytokine activity"/>
    <property type="evidence" value="ECO:0007669"/>
    <property type="project" value="TreeGrafter"/>
</dbReference>
<organism evidence="9 10">
    <name type="scientific">Paralvinella palmiformis</name>
    <dbReference type="NCBI Taxonomy" id="53620"/>
    <lineage>
        <taxon>Eukaryota</taxon>
        <taxon>Metazoa</taxon>
        <taxon>Spiralia</taxon>
        <taxon>Lophotrochozoa</taxon>
        <taxon>Annelida</taxon>
        <taxon>Polychaeta</taxon>
        <taxon>Sedentaria</taxon>
        <taxon>Canalipalpata</taxon>
        <taxon>Terebellida</taxon>
        <taxon>Terebelliformia</taxon>
        <taxon>Alvinellidae</taxon>
        <taxon>Paralvinella</taxon>
    </lineage>
</organism>